<evidence type="ECO:0000256" key="3">
    <source>
        <dbReference type="ARBA" id="ARBA00023002"/>
    </source>
</evidence>
<dbReference type="PANTHER" id="PTHR11645:SF0">
    <property type="entry name" value="PYRROLINE-5-CARBOXYLATE REDUCTASE 3"/>
    <property type="match status" value="1"/>
</dbReference>
<evidence type="ECO:0000256" key="6">
    <source>
        <dbReference type="PIRSR" id="PIRSR000193-1"/>
    </source>
</evidence>
<evidence type="ECO:0000259" key="7">
    <source>
        <dbReference type="Pfam" id="PF03807"/>
    </source>
</evidence>
<evidence type="ECO:0000256" key="5">
    <source>
        <dbReference type="NCBIfam" id="TIGR00112"/>
    </source>
</evidence>
<dbReference type="Gene3D" id="3.40.50.720">
    <property type="entry name" value="NAD(P)-binding Rossmann-like Domain"/>
    <property type="match status" value="1"/>
</dbReference>
<dbReference type="InterPro" id="IPR029036">
    <property type="entry name" value="P5CR_dimer"/>
</dbReference>
<dbReference type="SUPFAM" id="SSF51735">
    <property type="entry name" value="NAD(P)-binding Rossmann-fold domains"/>
    <property type="match status" value="1"/>
</dbReference>
<feature type="binding site" evidence="6">
    <location>
        <begin position="6"/>
        <end position="11"/>
    </location>
    <ligand>
        <name>NADP(+)</name>
        <dbReference type="ChEBI" id="CHEBI:58349"/>
    </ligand>
</feature>
<keyword evidence="4" id="KW-0963">Cytoplasm</keyword>
<dbReference type="UniPathway" id="UPA00098">
    <property type="reaction ID" value="UER00361"/>
</dbReference>
<keyword evidence="2 4" id="KW-0521">NADP</keyword>
<protein>
    <recommendedName>
        <fullName evidence="4 5">Pyrroline-5-carboxylate reductase</fullName>
        <shortName evidence="4">P5C reductase</shortName>
        <shortName evidence="4">P5CR</shortName>
        <ecNumber evidence="4 5">1.5.1.2</ecNumber>
    </recommendedName>
    <alternativeName>
        <fullName evidence="4">PCA reductase</fullName>
    </alternativeName>
</protein>
<dbReference type="FunFam" id="1.10.3730.10:FF:000001">
    <property type="entry name" value="Pyrroline-5-carboxylate reductase"/>
    <property type="match status" value="1"/>
</dbReference>
<dbReference type="NCBIfam" id="TIGR00112">
    <property type="entry name" value="proC"/>
    <property type="match status" value="1"/>
</dbReference>
<comment type="pathway">
    <text evidence="4">Amino-acid biosynthesis; L-proline biosynthesis; L-proline from L-glutamate 5-semialdehyde: step 1/1.</text>
</comment>
<dbReference type="PANTHER" id="PTHR11645">
    <property type="entry name" value="PYRROLINE-5-CARBOXYLATE REDUCTASE"/>
    <property type="match status" value="1"/>
</dbReference>
<dbReference type="EMBL" id="FAXN01000084">
    <property type="protein sequence ID" value="CUV66382.1"/>
    <property type="molecule type" value="Genomic_DNA"/>
</dbReference>
<dbReference type="GO" id="GO:0004735">
    <property type="term" value="F:pyrroline-5-carboxylate reductase activity"/>
    <property type="evidence" value="ECO:0007669"/>
    <property type="project" value="UniProtKB-UniRule"/>
</dbReference>
<evidence type="ECO:0000256" key="1">
    <source>
        <dbReference type="ARBA" id="ARBA00005525"/>
    </source>
</evidence>
<feature type="binding site" evidence="6">
    <location>
        <position position="52"/>
    </location>
    <ligand>
        <name>NADPH</name>
        <dbReference type="ChEBI" id="CHEBI:57783"/>
    </ligand>
</feature>
<sequence length="250" mass="26562">MKLSLIGSGSMATALALGLEGHFELEIIARNKDMASVLVNKLKNNIDIIDLNDANIENKNIILCTKPYALEEVASKLNGKANSLISILASTSIEKLSKAIEANHIVRAMPNVSAKLNSSTTTITGDKKIQKECMDIFNSIGDVFWVDSEKELDVATAIAGSGPAFLALVAEAMMDGGVKQGLKRDDSIKLVSSLFKGFAPLLNSSHPALIKDSVMSPAGTTAAGYSTLEEYGVRDAFIKAIEAAFAVTQK</sequence>
<comment type="similarity">
    <text evidence="1 4">Belongs to the pyrroline-5-carboxylate reductase family.</text>
</comment>
<comment type="function">
    <text evidence="4">Catalyzes the reduction of 1-pyrroline-5-carboxylate (PCA) to L-proline.</text>
</comment>
<accession>A0A0S4XQK3</accession>
<dbReference type="NCBIfam" id="NF008839">
    <property type="entry name" value="PRK11880.2-4"/>
    <property type="match status" value="1"/>
</dbReference>
<comment type="catalytic activity">
    <reaction evidence="4">
        <text>L-proline + NADP(+) = (S)-1-pyrroline-5-carboxylate + NADPH + 2 H(+)</text>
        <dbReference type="Rhea" id="RHEA:14109"/>
        <dbReference type="ChEBI" id="CHEBI:15378"/>
        <dbReference type="ChEBI" id="CHEBI:17388"/>
        <dbReference type="ChEBI" id="CHEBI:57783"/>
        <dbReference type="ChEBI" id="CHEBI:58349"/>
        <dbReference type="ChEBI" id="CHEBI:60039"/>
        <dbReference type="EC" id="1.5.1.2"/>
    </reaction>
</comment>
<dbReference type="InterPro" id="IPR008927">
    <property type="entry name" value="6-PGluconate_DH-like_C_sf"/>
</dbReference>
<dbReference type="InterPro" id="IPR028939">
    <property type="entry name" value="P5C_Rdtase_cat_N"/>
</dbReference>
<name>A0A0S4XQK3_9BACT</name>
<gene>
    <name evidence="4 9" type="primary">proC</name>
    <name evidence="9" type="ORF">BN3087_80031</name>
</gene>
<evidence type="ECO:0000256" key="2">
    <source>
        <dbReference type="ARBA" id="ARBA00022857"/>
    </source>
</evidence>
<reference evidence="9" key="1">
    <citation type="submission" date="2015-11" db="EMBL/GenBank/DDBJ databases">
        <authorList>
            <person name="Zhang Y."/>
            <person name="Guo Z."/>
        </authorList>
    </citation>
    <scope>NUCLEOTIDE SEQUENCE</scope>
    <source>
        <strain evidence="9">BN30871</strain>
    </source>
</reference>
<evidence type="ECO:0000259" key="8">
    <source>
        <dbReference type="Pfam" id="PF14748"/>
    </source>
</evidence>
<dbReference type="HAMAP" id="MF_01925">
    <property type="entry name" value="P5C_reductase"/>
    <property type="match status" value="1"/>
</dbReference>
<keyword evidence="4" id="KW-0028">Amino-acid biosynthesis</keyword>
<comment type="catalytic activity">
    <reaction evidence="4">
        <text>L-proline + NAD(+) = (S)-1-pyrroline-5-carboxylate + NADH + 2 H(+)</text>
        <dbReference type="Rhea" id="RHEA:14105"/>
        <dbReference type="ChEBI" id="CHEBI:15378"/>
        <dbReference type="ChEBI" id="CHEBI:17388"/>
        <dbReference type="ChEBI" id="CHEBI:57540"/>
        <dbReference type="ChEBI" id="CHEBI:57945"/>
        <dbReference type="ChEBI" id="CHEBI:60039"/>
        <dbReference type="EC" id="1.5.1.2"/>
    </reaction>
</comment>
<dbReference type="PIRSF" id="PIRSF000193">
    <property type="entry name" value="Pyrrol-5-carb_rd"/>
    <property type="match status" value="1"/>
</dbReference>
<dbReference type="GO" id="GO:0055129">
    <property type="term" value="P:L-proline biosynthetic process"/>
    <property type="evidence" value="ECO:0007669"/>
    <property type="project" value="UniProtKB-UniRule"/>
</dbReference>
<dbReference type="GO" id="GO:0005737">
    <property type="term" value="C:cytoplasm"/>
    <property type="evidence" value="ECO:0007669"/>
    <property type="project" value="UniProtKB-SubCell"/>
</dbReference>
<keyword evidence="3 4" id="KW-0560">Oxidoreductase</keyword>
<comment type="subcellular location">
    <subcellularLocation>
        <location evidence="4">Cytoplasm</location>
    </subcellularLocation>
</comment>
<evidence type="ECO:0000313" key="9">
    <source>
        <dbReference type="EMBL" id="CUV66382.1"/>
    </source>
</evidence>
<dbReference type="EC" id="1.5.1.2" evidence="4 5"/>
<organism evidence="9">
    <name type="scientific">Sulfurovum sp. enrichment culture clone C5</name>
    <dbReference type="NCBI Taxonomy" id="497650"/>
    <lineage>
        <taxon>Bacteria</taxon>
        <taxon>Pseudomonadati</taxon>
        <taxon>Campylobacterota</taxon>
        <taxon>Epsilonproteobacteria</taxon>
        <taxon>Campylobacterales</taxon>
        <taxon>Sulfurovaceae</taxon>
        <taxon>Sulfurovum</taxon>
        <taxon>environmental samples</taxon>
    </lineage>
</organism>
<dbReference type="Gene3D" id="1.10.3730.10">
    <property type="entry name" value="ProC C-terminal domain-like"/>
    <property type="match status" value="1"/>
</dbReference>
<dbReference type="Pfam" id="PF14748">
    <property type="entry name" value="P5CR_dimer"/>
    <property type="match status" value="1"/>
</dbReference>
<dbReference type="AlphaFoldDB" id="A0A0S4XQK3"/>
<keyword evidence="4" id="KW-0641">Proline biosynthesis</keyword>
<feature type="domain" description="Pyrroline-5-carboxylate reductase dimerisation" evidence="8">
    <location>
        <begin position="149"/>
        <end position="248"/>
    </location>
</feature>
<dbReference type="Pfam" id="PF03807">
    <property type="entry name" value="F420_oxidored"/>
    <property type="match status" value="1"/>
</dbReference>
<dbReference type="InterPro" id="IPR000304">
    <property type="entry name" value="Pyrroline-COOH_reductase"/>
</dbReference>
<feature type="domain" description="Pyrroline-5-carboxylate reductase catalytic N-terminal" evidence="7">
    <location>
        <begin position="3"/>
        <end position="89"/>
    </location>
</feature>
<evidence type="ECO:0000256" key="4">
    <source>
        <dbReference type="HAMAP-Rule" id="MF_01925"/>
    </source>
</evidence>
<dbReference type="SUPFAM" id="SSF48179">
    <property type="entry name" value="6-phosphogluconate dehydrogenase C-terminal domain-like"/>
    <property type="match status" value="1"/>
</dbReference>
<dbReference type="InterPro" id="IPR036291">
    <property type="entry name" value="NAD(P)-bd_dom_sf"/>
</dbReference>
<proteinExistence type="inferred from homology"/>